<reference evidence="4 5" key="1">
    <citation type="journal article" date="2007" name="Int. J. Syst. Evol. Microbiol.">
        <title>Oceanobacillus profundus sp. nov., isolated from a deep-sea sediment core.</title>
        <authorList>
            <person name="Kim Y.G."/>
            <person name="Choi D.H."/>
            <person name="Hyun S."/>
            <person name="Cho B.C."/>
        </authorList>
    </citation>
    <scope>NUCLEOTIDE SEQUENCE [LARGE SCALE GENOMIC DNA]</scope>
    <source>
        <strain evidence="4 5">DSM 18246</strain>
    </source>
</reference>
<feature type="transmembrane region" description="Helical" evidence="3">
    <location>
        <begin position="89"/>
        <end position="110"/>
    </location>
</feature>
<keyword evidence="1" id="KW-0064">Aspartyl protease</keyword>
<organism evidence="4 5">
    <name type="scientific">Oceanobacillus profundus</name>
    <dbReference type="NCBI Taxonomy" id="372463"/>
    <lineage>
        <taxon>Bacteria</taxon>
        <taxon>Bacillati</taxon>
        <taxon>Bacillota</taxon>
        <taxon>Bacilli</taxon>
        <taxon>Bacillales</taxon>
        <taxon>Bacillaceae</taxon>
        <taxon>Oceanobacillus</taxon>
    </lineage>
</organism>
<dbReference type="PIRSF" id="PIRSF018571">
    <property type="entry name" value="SpoIIGA"/>
    <property type="match status" value="1"/>
</dbReference>
<dbReference type="GO" id="GO:0030436">
    <property type="term" value="P:asexual sporulation"/>
    <property type="evidence" value="ECO:0007669"/>
    <property type="project" value="InterPro"/>
</dbReference>
<dbReference type="EC" id="3.4.23.-" evidence="1"/>
<dbReference type="OrthoDB" id="2690199at2"/>
<dbReference type="Pfam" id="PF03419">
    <property type="entry name" value="Peptidase_U4"/>
    <property type="match status" value="1"/>
</dbReference>
<dbReference type="GO" id="GO:0030435">
    <property type="term" value="P:sporulation resulting in formation of a cellular spore"/>
    <property type="evidence" value="ECO:0007669"/>
    <property type="project" value="UniProtKB-KW"/>
</dbReference>
<dbReference type="GO" id="GO:0004190">
    <property type="term" value="F:aspartic-type endopeptidase activity"/>
    <property type="evidence" value="ECO:0007669"/>
    <property type="project" value="UniProtKB-KW"/>
</dbReference>
<dbReference type="NCBIfam" id="TIGR02854">
    <property type="entry name" value="spore_II_GA"/>
    <property type="match status" value="1"/>
</dbReference>
<feature type="transmembrane region" description="Helical" evidence="3">
    <location>
        <begin position="6"/>
        <end position="27"/>
    </location>
</feature>
<evidence type="ECO:0000313" key="5">
    <source>
        <dbReference type="Proteomes" id="UP000285456"/>
    </source>
</evidence>
<keyword evidence="3" id="KW-0812">Transmembrane</keyword>
<sequence length="306" mass="35047">MTIYLDAVWALNFFLDLMLLMLTKALARDAVGKIRIIFGAFIASLIVPFTLFFPDSFINGVLGKLIYSFFIILCTFGYAGFYRMMKLLLLFYFTSFAIGGGLTGIYFMLANPVSITGNGILTFNKGYGDPVSWLFILIGFPIVWYFTKHRMDEHASEKIRYDQLCEVTIQMNNNSFMTKGFIDSGNQLVDPLTKRAVVICDEIFLKQWFSEEEWKQLEEVHHHLALDQVPEKWQHKVQMIPYQGVEGKSGFLLAIRPDHIEIHYGSQKLTTSNLLIGIQFGVLVRDQSYHCLLHPQIIKLATIQTA</sequence>
<dbReference type="GO" id="GO:0005886">
    <property type="term" value="C:plasma membrane"/>
    <property type="evidence" value="ECO:0007669"/>
    <property type="project" value="UniProtKB-SubCell"/>
</dbReference>
<protein>
    <recommendedName>
        <fullName evidence="1">Sporulation sigma-E factor-processing peptidase</fullName>
        <ecNumber evidence="1">3.4.23.-</ecNumber>
    </recommendedName>
    <alternativeName>
        <fullName evidence="1">Membrane-associated aspartic protease</fullName>
    </alternativeName>
    <alternativeName>
        <fullName evidence="1">Stage II sporulation protein GA</fullName>
    </alternativeName>
</protein>
<evidence type="ECO:0000256" key="1">
    <source>
        <dbReference type="PIRNR" id="PIRNR018571"/>
    </source>
</evidence>
<comment type="function">
    <text evidence="1">Probable aspartic protease that is responsible for the proteolytic cleavage of the RNA polymerase sigma E factor (SigE/spoIIGB) to yield the active peptide in the mother cell during sporulation. Responds to a signal from the forespore that is triggered by the extracellular signal protein SpoIIR.</text>
</comment>
<keyword evidence="1" id="KW-0378">Hydrolase</keyword>
<dbReference type="EMBL" id="QWEH01000003">
    <property type="protein sequence ID" value="RHW33737.1"/>
    <property type="molecule type" value="Genomic_DNA"/>
</dbReference>
<keyword evidence="1 3" id="KW-0472">Membrane</keyword>
<comment type="similarity">
    <text evidence="1">Belongs to the peptidase U4 family.</text>
</comment>
<keyword evidence="3" id="KW-1133">Transmembrane helix</keyword>
<feature type="transmembrane region" description="Helical" evidence="3">
    <location>
        <begin position="65"/>
        <end position="82"/>
    </location>
</feature>
<evidence type="ECO:0000256" key="3">
    <source>
        <dbReference type="SAM" id="Phobius"/>
    </source>
</evidence>
<dbReference type="GO" id="GO:0006508">
    <property type="term" value="P:proteolysis"/>
    <property type="evidence" value="ECO:0007669"/>
    <property type="project" value="UniProtKB-KW"/>
</dbReference>
<keyword evidence="5" id="KW-1185">Reference proteome</keyword>
<comment type="subunit">
    <text evidence="1">Self-associates. Interacts with SigE. Interacts with SpoIIR.</text>
</comment>
<keyword evidence="1" id="KW-0645">Protease</keyword>
<evidence type="ECO:0000313" key="4">
    <source>
        <dbReference type="EMBL" id="RHW33737.1"/>
    </source>
</evidence>
<dbReference type="InterPro" id="IPR005081">
    <property type="entry name" value="SpoIIGA"/>
</dbReference>
<comment type="caution">
    <text evidence="4">The sequence shown here is derived from an EMBL/GenBank/DDBJ whole genome shotgun (WGS) entry which is preliminary data.</text>
</comment>
<accession>A0A417YKA7</accession>
<keyword evidence="1" id="KW-1003">Cell membrane</keyword>
<dbReference type="AlphaFoldDB" id="A0A417YKA7"/>
<gene>
    <name evidence="4" type="primary">spoIIGA</name>
    <name evidence="4" type="ORF">D1B32_06750</name>
</gene>
<feature type="active site" evidence="2">
    <location>
        <position position="183"/>
    </location>
</feature>
<feature type="transmembrane region" description="Helical" evidence="3">
    <location>
        <begin position="130"/>
        <end position="147"/>
    </location>
</feature>
<evidence type="ECO:0000256" key="2">
    <source>
        <dbReference type="PIRSR" id="PIRSR018571-1"/>
    </source>
</evidence>
<dbReference type="RefSeq" id="WP_118888959.1">
    <property type="nucleotide sequence ID" value="NZ_PHUT01000003.1"/>
</dbReference>
<name>A0A417YKA7_9BACI</name>
<keyword evidence="1" id="KW-0749">Sporulation</keyword>
<feature type="transmembrane region" description="Helical" evidence="3">
    <location>
        <begin position="34"/>
        <end position="53"/>
    </location>
</feature>
<proteinExistence type="inferred from homology"/>
<dbReference type="Proteomes" id="UP000285456">
    <property type="component" value="Unassembled WGS sequence"/>
</dbReference>
<comment type="subcellular location">
    <subcellularLocation>
        <location evidence="1">Cell membrane</location>
    </subcellularLocation>
</comment>